<dbReference type="InterPro" id="IPR052564">
    <property type="entry name" value="N-acetyltrans/Recomb-assoc"/>
</dbReference>
<gene>
    <name evidence="2" type="ORF">EKJ_16540</name>
</gene>
<organism evidence="2 3">
    <name type="scientific">Qipengyuania flava</name>
    <dbReference type="NCBI Taxonomy" id="192812"/>
    <lineage>
        <taxon>Bacteria</taxon>
        <taxon>Pseudomonadati</taxon>
        <taxon>Pseudomonadota</taxon>
        <taxon>Alphaproteobacteria</taxon>
        <taxon>Sphingomonadales</taxon>
        <taxon>Erythrobacteraceae</taxon>
        <taxon>Qipengyuania</taxon>
    </lineage>
</organism>
<evidence type="ECO:0000259" key="1">
    <source>
        <dbReference type="PROSITE" id="PS51186"/>
    </source>
</evidence>
<dbReference type="EMBL" id="AP019389">
    <property type="protein sequence ID" value="BBI20807.1"/>
    <property type="molecule type" value="Genomic_DNA"/>
</dbReference>
<accession>A0A3T1CIK0</accession>
<dbReference type="PROSITE" id="PS51186">
    <property type="entry name" value="GNAT"/>
    <property type="match status" value="1"/>
</dbReference>
<feature type="domain" description="N-acetyltransferase" evidence="1">
    <location>
        <begin position="3"/>
        <end position="161"/>
    </location>
</feature>
<dbReference type="Proteomes" id="UP000290057">
    <property type="component" value="Chromosome"/>
</dbReference>
<dbReference type="GO" id="GO:0016747">
    <property type="term" value="F:acyltransferase activity, transferring groups other than amino-acyl groups"/>
    <property type="evidence" value="ECO:0007669"/>
    <property type="project" value="InterPro"/>
</dbReference>
<dbReference type="InterPro" id="IPR000182">
    <property type="entry name" value="GNAT_dom"/>
</dbReference>
<evidence type="ECO:0000313" key="3">
    <source>
        <dbReference type="Proteomes" id="UP000290057"/>
    </source>
</evidence>
<dbReference type="InterPro" id="IPR016181">
    <property type="entry name" value="Acyl_CoA_acyltransferase"/>
</dbReference>
<sequence length="161" mass="18359">MAYSIRPYRDADAETLARILEEAIRAIGPHAYSPDQVAAWAARHPGAERYRERIRRGDAIFVAADQDDNPVAYVLFEADGHIDHLYAHPDHTRRGLPTQLLAMIEMHARDHGITRLYTEASDLARPAFERAGYAVTHKREFAIAHEDRDVPIHNWAMEKPL</sequence>
<evidence type="ECO:0000313" key="2">
    <source>
        <dbReference type="EMBL" id="BBI20807.1"/>
    </source>
</evidence>
<dbReference type="AlphaFoldDB" id="A0A3T1CIK0"/>
<dbReference type="SUPFAM" id="SSF55729">
    <property type="entry name" value="Acyl-CoA N-acyltransferases (Nat)"/>
    <property type="match status" value="1"/>
</dbReference>
<protein>
    <submittedName>
        <fullName evidence="2">Acetyltransferase</fullName>
    </submittedName>
</protein>
<dbReference type="PANTHER" id="PTHR43451">
    <property type="entry name" value="ACETYLTRANSFERASE (GNAT) FAMILY PROTEIN"/>
    <property type="match status" value="1"/>
</dbReference>
<keyword evidence="3" id="KW-1185">Reference proteome</keyword>
<dbReference type="RefSeq" id="WP_130586528.1">
    <property type="nucleotide sequence ID" value="NZ_AP019389.1"/>
</dbReference>
<dbReference type="PANTHER" id="PTHR43451:SF1">
    <property type="entry name" value="ACETYLTRANSFERASE"/>
    <property type="match status" value="1"/>
</dbReference>
<reference evidence="2 3" key="1">
    <citation type="submission" date="2019-01" db="EMBL/GenBank/DDBJ databases">
        <title>Complete genome sequence of Erythrobacter flavus KJ5.</title>
        <authorList>
            <person name="Kanesaki Y."/>
            <person name="Brotosudarmo T."/>
            <person name="Moriuchi R."/>
            <person name="Awai K."/>
        </authorList>
    </citation>
    <scope>NUCLEOTIDE SEQUENCE [LARGE SCALE GENOMIC DNA]</scope>
    <source>
        <strain evidence="2 3">KJ5</strain>
    </source>
</reference>
<name>A0A3T1CIK0_9SPHN</name>
<dbReference type="CDD" id="cd04301">
    <property type="entry name" value="NAT_SF"/>
    <property type="match status" value="1"/>
</dbReference>
<dbReference type="Gene3D" id="3.40.630.30">
    <property type="match status" value="1"/>
</dbReference>
<keyword evidence="2" id="KW-0808">Transferase</keyword>
<proteinExistence type="predicted"/>
<dbReference type="Pfam" id="PF13673">
    <property type="entry name" value="Acetyltransf_10"/>
    <property type="match status" value="1"/>
</dbReference>